<evidence type="ECO:0000256" key="1">
    <source>
        <dbReference type="ARBA" id="ARBA00009075"/>
    </source>
</evidence>
<dbReference type="GO" id="GO:0016020">
    <property type="term" value="C:membrane"/>
    <property type="evidence" value="ECO:0007669"/>
    <property type="project" value="InterPro"/>
</dbReference>
<comment type="similarity">
    <text evidence="1">Belongs to the outer membrane porin (Opr) (TC 1.B.25) family.</text>
</comment>
<feature type="chain" id="PRO_5030812492" evidence="4">
    <location>
        <begin position="25"/>
        <end position="79"/>
    </location>
</feature>
<name>A0A7Y8G9G2_9PSED</name>
<dbReference type="AlphaFoldDB" id="A0A7Y8G9G2"/>
<dbReference type="EMBL" id="JACASD010000186">
    <property type="protein sequence ID" value="NWE93030.1"/>
    <property type="molecule type" value="Genomic_DNA"/>
</dbReference>
<evidence type="ECO:0000256" key="3">
    <source>
        <dbReference type="ARBA" id="ARBA00022729"/>
    </source>
</evidence>
<feature type="non-terminal residue" evidence="5">
    <location>
        <position position="79"/>
    </location>
</feature>
<dbReference type="RefSeq" id="WP_177078607.1">
    <property type="nucleotide sequence ID" value="NZ_JACASB010000164.1"/>
</dbReference>
<comment type="caution">
    <text evidence="5">The sequence shown here is derived from an EMBL/GenBank/DDBJ whole genome shotgun (WGS) entry which is preliminary data.</text>
</comment>
<dbReference type="PANTHER" id="PTHR34596:SF2">
    <property type="entry name" value="CHITOPORIN"/>
    <property type="match status" value="1"/>
</dbReference>
<protein>
    <submittedName>
        <fullName evidence="5">Outer membrane porin, OprD family</fullName>
    </submittedName>
</protein>
<dbReference type="GO" id="GO:0015288">
    <property type="term" value="F:porin activity"/>
    <property type="evidence" value="ECO:0007669"/>
    <property type="project" value="TreeGrafter"/>
</dbReference>
<proteinExistence type="inferred from homology"/>
<gene>
    <name evidence="5" type="ORF">HX893_33495</name>
</gene>
<evidence type="ECO:0000256" key="4">
    <source>
        <dbReference type="SAM" id="SignalP"/>
    </source>
</evidence>
<dbReference type="PANTHER" id="PTHR34596">
    <property type="entry name" value="CHITOPORIN"/>
    <property type="match status" value="1"/>
</dbReference>
<evidence type="ECO:0000313" key="5">
    <source>
        <dbReference type="EMBL" id="NWE93030.1"/>
    </source>
</evidence>
<accession>A0A7Y8G9G2</accession>
<feature type="signal peptide" evidence="4">
    <location>
        <begin position="1"/>
        <end position="24"/>
    </location>
</feature>
<sequence length="79" mass="8674">MSTFHPRRLLLATAVASLALPVVAEEHGFLEDASANLNLRNFFFNRNYTNPTKTQGGAQEWTQSFILDAKSGFTQGTVG</sequence>
<evidence type="ECO:0000256" key="2">
    <source>
        <dbReference type="ARBA" id="ARBA00022448"/>
    </source>
</evidence>
<keyword evidence="3 4" id="KW-0732">Signal</keyword>
<reference evidence="5 6" key="1">
    <citation type="submission" date="2020-04" db="EMBL/GenBank/DDBJ databases">
        <title>Molecular characterization of pseudomonads from Agaricus bisporus reveal novel blotch 2 pathogens in Western Europe.</title>
        <authorList>
            <person name="Taparia T."/>
            <person name="Krijger M."/>
            <person name="Haynes E."/>
            <person name="Elpinstone J.G."/>
            <person name="Noble R."/>
            <person name="Van Der Wolf J."/>
        </authorList>
    </citation>
    <scope>NUCLEOTIDE SEQUENCE [LARGE SCALE GENOMIC DNA]</scope>
    <source>
        <strain evidence="5 6">P8021</strain>
    </source>
</reference>
<dbReference type="InterPro" id="IPR023614">
    <property type="entry name" value="Porin_dom_sf"/>
</dbReference>
<evidence type="ECO:0000313" key="6">
    <source>
        <dbReference type="Proteomes" id="UP000585226"/>
    </source>
</evidence>
<keyword evidence="2" id="KW-0813">Transport</keyword>
<dbReference type="Proteomes" id="UP000585226">
    <property type="component" value="Unassembled WGS sequence"/>
</dbReference>
<dbReference type="Pfam" id="PF03573">
    <property type="entry name" value="OprD"/>
    <property type="match status" value="1"/>
</dbReference>
<dbReference type="InterPro" id="IPR005318">
    <property type="entry name" value="OM_porin_bac"/>
</dbReference>
<dbReference type="Gene3D" id="2.40.160.10">
    <property type="entry name" value="Porin"/>
    <property type="match status" value="1"/>
</dbReference>
<organism evidence="5 6">
    <name type="scientific">Pseudomonas reactans</name>
    <dbReference type="NCBI Taxonomy" id="117680"/>
    <lineage>
        <taxon>Bacteria</taxon>
        <taxon>Pseudomonadati</taxon>
        <taxon>Pseudomonadota</taxon>
        <taxon>Gammaproteobacteria</taxon>
        <taxon>Pseudomonadales</taxon>
        <taxon>Pseudomonadaceae</taxon>
        <taxon>Pseudomonas</taxon>
    </lineage>
</organism>